<keyword evidence="8" id="KW-1185">Reference proteome</keyword>
<gene>
    <name evidence="7" type="ORF">GGG17_13575</name>
</gene>
<evidence type="ECO:0000256" key="1">
    <source>
        <dbReference type="ARBA" id="ARBA00004167"/>
    </source>
</evidence>
<keyword evidence="3 6" id="KW-1133">Transmembrane helix</keyword>
<feature type="transmembrane region" description="Helical" evidence="6">
    <location>
        <begin position="28"/>
        <end position="50"/>
    </location>
</feature>
<dbReference type="Proteomes" id="UP000431092">
    <property type="component" value="Unassembled WGS sequence"/>
</dbReference>
<sequence>MSFNEGSQLDTSGVDSGSGGGGMSPGGMIIGGGGGLGLLGLVVVLLLNMCGGGNIDPGSMGMQPGPQQTQRSGSEDAFAKCKTGADANNDVQCRVIGTKNSVEAYWKKTLPEQAGRNYTTANMSLYTGRTQSACGTASNQVGPFYCPSDRKVYIDASFFNTLTRDFGADSGALAQEYVVAHEYGHHIQNQLGLLQRAQQDPQGPQSGGVRVELMADCLAGMWAKDASTVPDKSGQPFLEPLTQQDINSALSAAKSVGDDNIQSKMGSGQVNPESWTHGSSEARQRWFITGYTKGSLQACNTFAVDRVE</sequence>
<feature type="region of interest" description="Disordered" evidence="5">
    <location>
        <begin position="1"/>
        <end position="20"/>
    </location>
</feature>
<comment type="subcellular location">
    <subcellularLocation>
        <location evidence="1">Membrane</location>
        <topology evidence="1">Single-pass membrane protein</topology>
    </subcellularLocation>
</comment>
<evidence type="ECO:0000256" key="3">
    <source>
        <dbReference type="ARBA" id="ARBA00022989"/>
    </source>
</evidence>
<evidence type="ECO:0000313" key="7">
    <source>
        <dbReference type="EMBL" id="MTB72979.1"/>
    </source>
</evidence>
<feature type="compositionally biased region" description="Polar residues" evidence="5">
    <location>
        <begin position="1"/>
        <end position="11"/>
    </location>
</feature>
<evidence type="ECO:0000256" key="2">
    <source>
        <dbReference type="ARBA" id="ARBA00022692"/>
    </source>
</evidence>
<dbReference type="GO" id="GO:0016020">
    <property type="term" value="C:membrane"/>
    <property type="evidence" value="ECO:0007669"/>
    <property type="project" value="UniProtKB-SubCell"/>
</dbReference>
<dbReference type="PANTHER" id="PTHR30168">
    <property type="entry name" value="PUTATIVE MEMBRANE PROTEIN YPFJ"/>
    <property type="match status" value="1"/>
</dbReference>
<dbReference type="SUPFAM" id="SSF55486">
    <property type="entry name" value="Metalloproteases ('zincins'), catalytic domain"/>
    <property type="match status" value="1"/>
</dbReference>
<dbReference type="PANTHER" id="PTHR30168:SF0">
    <property type="entry name" value="INNER MEMBRANE PROTEIN"/>
    <property type="match status" value="1"/>
</dbReference>
<evidence type="ECO:0000256" key="4">
    <source>
        <dbReference type="ARBA" id="ARBA00023136"/>
    </source>
</evidence>
<evidence type="ECO:0000256" key="5">
    <source>
        <dbReference type="SAM" id="MobiDB-lite"/>
    </source>
</evidence>
<dbReference type="Pfam" id="PF04228">
    <property type="entry name" value="Zn_peptidase"/>
    <property type="match status" value="1"/>
</dbReference>
<evidence type="ECO:0008006" key="9">
    <source>
        <dbReference type="Google" id="ProtNLM"/>
    </source>
</evidence>
<reference evidence="7 8" key="1">
    <citation type="submission" date="2019-11" db="EMBL/GenBank/DDBJ databases">
        <title>Whole genome sequencing identifies a novel species of the genus Arsenicicoccus isolated from human blood.</title>
        <authorList>
            <person name="Jeong J.H."/>
            <person name="Kweon O.J."/>
            <person name="Kim H.R."/>
            <person name="Kim T.-H."/>
            <person name="Ha S.-M."/>
            <person name="Lee M.-K."/>
        </authorList>
    </citation>
    <scope>NUCLEOTIDE SEQUENCE [LARGE SCALE GENOMIC DNA]</scope>
    <source>
        <strain evidence="7 8">MKL-02</strain>
    </source>
</reference>
<keyword evidence="4 6" id="KW-0472">Membrane</keyword>
<proteinExistence type="predicted"/>
<comment type="caution">
    <text evidence="7">The sequence shown here is derived from an EMBL/GenBank/DDBJ whole genome shotgun (WGS) entry which is preliminary data.</text>
</comment>
<dbReference type="EMBL" id="WLVL01000040">
    <property type="protein sequence ID" value="MTB72979.1"/>
    <property type="molecule type" value="Genomic_DNA"/>
</dbReference>
<evidence type="ECO:0000256" key="6">
    <source>
        <dbReference type="SAM" id="Phobius"/>
    </source>
</evidence>
<accession>A0A6I3IWY7</accession>
<dbReference type="InterPro" id="IPR007343">
    <property type="entry name" value="Uncharacterised_pept_Zn_put"/>
</dbReference>
<keyword evidence="2 6" id="KW-0812">Transmembrane</keyword>
<evidence type="ECO:0000313" key="8">
    <source>
        <dbReference type="Proteomes" id="UP000431092"/>
    </source>
</evidence>
<dbReference type="AlphaFoldDB" id="A0A6I3IWY7"/>
<organism evidence="7 8">
    <name type="scientific">Arsenicicoccus cauae</name>
    <dbReference type="NCBI Taxonomy" id="2663847"/>
    <lineage>
        <taxon>Bacteria</taxon>
        <taxon>Bacillati</taxon>
        <taxon>Actinomycetota</taxon>
        <taxon>Actinomycetes</taxon>
        <taxon>Micrococcales</taxon>
        <taxon>Intrasporangiaceae</taxon>
        <taxon>Arsenicicoccus</taxon>
    </lineage>
</organism>
<dbReference type="RefSeq" id="WP_154594193.1">
    <property type="nucleotide sequence ID" value="NZ_WLVL01000040.1"/>
</dbReference>
<protein>
    <recommendedName>
        <fullName evidence="9">Neutral zinc metallopeptidase</fullName>
    </recommendedName>
</protein>
<name>A0A6I3IWY7_9MICO</name>